<protein>
    <recommendedName>
        <fullName evidence="4">Six-hairpin glycosidase-like protein</fullName>
    </recommendedName>
</protein>
<keyword evidence="3" id="KW-1185">Reference proteome</keyword>
<dbReference type="Gene3D" id="1.50.10.10">
    <property type="match status" value="1"/>
</dbReference>
<reference evidence="3" key="1">
    <citation type="submission" date="2024-06" db="EMBL/GenBank/DDBJ databases">
        <title>Multi-omics analyses provide insights into the biosynthesis of the anticancer antibiotic pleurotin in Hohenbuehelia grisea.</title>
        <authorList>
            <person name="Weaver J.A."/>
            <person name="Alberti F."/>
        </authorList>
    </citation>
    <scope>NUCLEOTIDE SEQUENCE [LARGE SCALE GENOMIC DNA]</scope>
    <source>
        <strain evidence="3">T-177</strain>
    </source>
</reference>
<evidence type="ECO:0000256" key="1">
    <source>
        <dbReference type="SAM" id="SignalP"/>
    </source>
</evidence>
<evidence type="ECO:0000313" key="3">
    <source>
        <dbReference type="Proteomes" id="UP001556367"/>
    </source>
</evidence>
<evidence type="ECO:0000313" key="2">
    <source>
        <dbReference type="EMBL" id="KAL0958940.1"/>
    </source>
</evidence>
<organism evidence="2 3">
    <name type="scientific">Hohenbuehelia grisea</name>
    <dbReference type="NCBI Taxonomy" id="104357"/>
    <lineage>
        <taxon>Eukaryota</taxon>
        <taxon>Fungi</taxon>
        <taxon>Dikarya</taxon>
        <taxon>Basidiomycota</taxon>
        <taxon>Agaricomycotina</taxon>
        <taxon>Agaricomycetes</taxon>
        <taxon>Agaricomycetidae</taxon>
        <taxon>Agaricales</taxon>
        <taxon>Pleurotineae</taxon>
        <taxon>Pleurotaceae</taxon>
        <taxon>Hohenbuehelia</taxon>
    </lineage>
</organism>
<name>A0ABR3JSU0_9AGAR</name>
<dbReference type="Gene3D" id="2.70.98.40">
    <property type="entry name" value="Glycoside hydrolase, family 65, N-terminal domain"/>
    <property type="match status" value="1"/>
</dbReference>
<feature type="signal peptide" evidence="1">
    <location>
        <begin position="1"/>
        <end position="19"/>
    </location>
</feature>
<accession>A0ABR3JSU0</accession>
<dbReference type="InterPro" id="IPR012341">
    <property type="entry name" value="6hp_glycosidase-like_sf"/>
</dbReference>
<gene>
    <name evidence="2" type="ORF">HGRIS_014255</name>
</gene>
<dbReference type="Proteomes" id="UP001556367">
    <property type="component" value="Unassembled WGS sequence"/>
</dbReference>
<comment type="caution">
    <text evidence="2">The sequence shown here is derived from an EMBL/GenBank/DDBJ whole genome shotgun (WGS) entry which is preliminary data.</text>
</comment>
<dbReference type="EMBL" id="JASNQZ010000003">
    <property type="protein sequence ID" value="KAL0958940.1"/>
    <property type="molecule type" value="Genomic_DNA"/>
</dbReference>
<dbReference type="SUPFAM" id="SSF48208">
    <property type="entry name" value="Six-hairpin glycosidases"/>
    <property type="match status" value="1"/>
</dbReference>
<evidence type="ECO:0008006" key="4">
    <source>
        <dbReference type="Google" id="ProtNLM"/>
    </source>
</evidence>
<dbReference type="InterPro" id="IPR037018">
    <property type="entry name" value="GH65_N"/>
</dbReference>
<dbReference type="InterPro" id="IPR008928">
    <property type="entry name" value="6-hairpin_glycosidase_sf"/>
</dbReference>
<sequence length="712" mass="78810">MSLIPFIVVLLFFVGIIEGSIDRRSIVARYNPVRNASSTTTPMQVGNGNFAFGADVTGLQTFQPFAIMSSWGWKNDSLPPGKTLADINNYRGTTWSNHGRPVTYDFGGNDPVVEQWLISNPNRVNLGRVGLMFRGDGGETLDVDEGDLNDIHQELDLWTGTLHSQFVWHNSSVAITTVAAQTSDAVSISIKSPLLASGKLGIFVDFPWNDGKAKFSAPFVGNWNATANHTTSLSTFPRGSSLKAQISHTMDASTFITSFGGNQFIMTRDSILAHRYSILPNAAQSSSFGLSIAFSPRKETSVPSPAKIQSTSSQVWSKYWSNGGFVDIVSGSTDSRAEELQRRIVLSRYLMRVNEAGDTPPQESGLVNDGWYGKFHMEMYFWHSAHWALWNDWDLLRRSSSVYSWFLPDSTRRAQVQQHFDAGARWPKMTDPSGRSAPGEINNLLIWQQVHPLVFAEYERRAFPAVQTLVKWEDVVRETADWMADFAWFNESTGVYDLGPPMFVVSEDTAPNATQNPAFELAYWRLGFDIASGWMRKLGKDVPSAWSTVQARLAPLPIDNETYAVYEGIESSFWTDPAFTNDHPSLVGLHGWLPKTSGVEVAIAKATADKVFTHWNISNCWGWDFPMLAMSAARNGETEMAVDWLLHPLFQFDDVGMPIGGVRVPTPYFPGSGSLLYAVAMMARGWDGSDGAAPGFPKGGWNVRAEGLSIAL</sequence>
<feature type="chain" id="PRO_5046227685" description="Six-hairpin glycosidase-like protein" evidence="1">
    <location>
        <begin position="20"/>
        <end position="712"/>
    </location>
</feature>
<proteinExistence type="predicted"/>
<keyword evidence="1" id="KW-0732">Signal</keyword>